<dbReference type="InterPro" id="IPR000515">
    <property type="entry name" value="MetI-like"/>
</dbReference>
<gene>
    <name evidence="9" type="ORF">METZ01_LOCUS104459</name>
</gene>
<evidence type="ECO:0000256" key="6">
    <source>
        <dbReference type="ARBA" id="ARBA00023136"/>
    </source>
</evidence>
<organism evidence="9">
    <name type="scientific">marine metagenome</name>
    <dbReference type="NCBI Taxonomy" id="408172"/>
    <lineage>
        <taxon>unclassified sequences</taxon>
        <taxon>metagenomes</taxon>
        <taxon>ecological metagenomes</taxon>
    </lineage>
</organism>
<keyword evidence="2" id="KW-0813">Transport</keyword>
<dbReference type="GO" id="GO:0005886">
    <property type="term" value="C:plasma membrane"/>
    <property type="evidence" value="ECO:0007669"/>
    <property type="project" value="UniProtKB-SubCell"/>
</dbReference>
<dbReference type="AlphaFoldDB" id="A0A381WGG3"/>
<keyword evidence="3" id="KW-1003">Cell membrane</keyword>
<evidence type="ECO:0000256" key="5">
    <source>
        <dbReference type="ARBA" id="ARBA00022989"/>
    </source>
</evidence>
<evidence type="ECO:0000256" key="7">
    <source>
        <dbReference type="SAM" id="Phobius"/>
    </source>
</evidence>
<feature type="transmembrane region" description="Helical" evidence="7">
    <location>
        <begin position="172"/>
        <end position="193"/>
    </location>
</feature>
<dbReference type="PANTHER" id="PTHR43744:SF8">
    <property type="entry name" value="SN-GLYCEROL-3-PHOSPHATE TRANSPORT SYSTEM PERMEASE PROTEIN UGPE"/>
    <property type="match status" value="1"/>
</dbReference>
<dbReference type="Pfam" id="PF00528">
    <property type="entry name" value="BPD_transp_1"/>
    <property type="match status" value="1"/>
</dbReference>
<keyword evidence="5 7" id="KW-1133">Transmembrane helix</keyword>
<dbReference type="GO" id="GO:0055085">
    <property type="term" value="P:transmembrane transport"/>
    <property type="evidence" value="ECO:0007669"/>
    <property type="project" value="InterPro"/>
</dbReference>
<evidence type="ECO:0000259" key="8">
    <source>
        <dbReference type="PROSITE" id="PS50928"/>
    </source>
</evidence>
<comment type="subcellular location">
    <subcellularLocation>
        <location evidence="1">Cell membrane</location>
        <topology evidence="1">Multi-pass membrane protein</topology>
    </subcellularLocation>
</comment>
<dbReference type="CDD" id="cd06261">
    <property type="entry name" value="TM_PBP2"/>
    <property type="match status" value="1"/>
</dbReference>
<sequence>MDTSKPGSNHETGHVSYGRGRSRYLFGNRIRAFFAYLVLLFFVVFAVGPVLYLISPALRDSISLFDYPPKLIPDDPTLDNFRFLFDSTRYLSWALNTIIFAAGTTIISLFTNVLAGYAFARLQFPGRNILFFLVLSTLMVPVAAVLAPTYLLVREIGELPIIGRPFFGLDTYLGLILPCTVSPLGVFMMRQFISTLPVGLYEAARIDGASEWRILFKIVLPLIKPALVVLGIFVFMITWANFLWPLVAASGDDYRVLTVGIASLKGQFVTHWGVLAAASLMTLIPVTIVFLFFQKWFVQASMAGALKQ</sequence>
<keyword evidence="6 7" id="KW-0472">Membrane</keyword>
<evidence type="ECO:0000256" key="1">
    <source>
        <dbReference type="ARBA" id="ARBA00004651"/>
    </source>
</evidence>
<keyword evidence="4 7" id="KW-0812">Transmembrane</keyword>
<feature type="transmembrane region" description="Helical" evidence="7">
    <location>
        <begin position="214"/>
        <end position="240"/>
    </location>
</feature>
<feature type="transmembrane region" description="Helical" evidence="7">
    <location>
        <begin position="129"/>
        <end position="152"/>
    </location>
</feature>
<evidence type="ECO:0000256" key="4">
    <source>
        <dbReference type="ARBA" id="ARBA00022692"/>
    </source>
</evidence>
<feature type="transmembrane region" description="Helical" evidence="7">
    <location>
        <begin position="90"/>
        <end position="117"/>
    </location>
</feature>
<dbReference type="EMBL" id="UINC01011737">
    <property type="protein sequence ID" value="SVA51605.1"/>
    <property type="molecule type" value="Genomic_DNA"/>
</dbReference>
<evidence type="ECO:0000256" key="2">
    <source>
        <dbReference type="ARBA" id="ARBA00022448"/>
    </source>
</evidence>
<reference evidence="9" key="1">
    <citation type="submission" date="2018-05" db="EMBL/GenBank/DDBJ databases">
        <authorList>
            <person name="Lanie J.A."/>
            <person name="Ng W.-L."/>
            <person name="Kazmierczak K.M."/>
            <person name="Andrzejewski T.M."/>
            <person name="Davidsen T.M."/>
            <person name="Wayne K.J."/>
            <person name="Tettelin H."/>
            <person name="Glass J.I."/>
            <person name="Rusch D."/>
            <person name="Podicherti R."/>
            <person name="Tsui H.-C.T."/>
            <person name="Winkler M.E."/>
        </authorList>
    </citation>
    <scope>NUCLEOTIDE SEQUENCE</scope>
</reference>
<evidence type="ECO:0000256" key="3">
    <source>
        <dbReference type="ARBA" id="ARBA00022475"/>
    </source>
</evidence>
<dbReference type="InterPro" id="IPR035906">
    <property type="entry name" value="MetI-like_sf"/>
</dbReference>
<dbReference type="Gene3D" id="1.10.3720.10">
    <property type="entry name" value="MetI-like"/>
    <property type="match status" value="1"/>
</dbReference>
<proteinExistence type="predicted"/>
<dbReference type="SUPFAM" id="SSF161098">
    <property type="entry name" value="MetI-like"/>
    <property type="match status" value="1"/>
</dbReference>
<evidence type="ECO:0000313" key="9">
    <source>
        <dbReference type="EMBL" id="SVA51605.1"/>
    </source>
</evidence>
<feature type="domain" description="ABC transmembrane type-1" evidence="8">
    <location>
        <begin position="94"/>
        <end position="293"/>
    </location>
</feature>
<dbReference type="PROSITE" id="PS50928">
    <property type="entry name" value="ABC_TM1"/>
    <property type="match status" value="1"/>
</dbReference>
<dbReference type="PANTHER" id="PTHR43744">
    <property type="entry name" value="ABC TRANSPORTER PERMEASE PROTEIN MG189-RELATED-RELATED"/>
    <property type="match status" value="1"/>
</dbReference>
<protein>
    <recommendedName>
        <fullName evidence="8">ABC transmembrane type-1 domain-containing protein</fullName>
    </recommendedName>
</protein>
<feature type="transmembrane region" description="Helical" evidence="7">
    <location>
        <begin position="272"/>
        <end position="293"/>
    </location>
</feature>
<name>A0A381WGG3_9ZZZZ</name>
<feature type="transmembrane region" description="Helical" evidence="7">
    <location>
        <begin position="33"/>
        <end position="54"/>
    </location>
</feature>
<accession>A0A381WGG3</accession>